<dbReference type="GO" id="GO:0044550">
    <property type="term" value="P:secondary metabolite biosynthetic process"/>
    <property type="evidence" value="ECO:0007669"/>
    <property type="project" value="TreeGrafter"/>
</dbReference>
<dbReference type="Gene3D" id="3.90.180.10">
    <property type="entry name" value="Medium-chain alcohol dehydrogenases, catalytic domain"/>
    <property type="match status" value="1"/>
</dbReference>
<evidence type="ECO:0000259" key="4">
    <source>
        <dbReference type="PROSITE" id="PS50075"/>
    </source>
</evidence>
<dbReference type="EMBL" id="JANPWZ010000093">
    <property type="protein sequence ID" value="KAJ3579465.1"/>
    <property type="molecule type" value="Genomic_DNA"/>
</dbReference>
<dbReference type="Proteomes" id="UP001148614">
    <property type="component" value="Unassembled WGS sequence"/>
</dbReference>
<evidence type="ECO:0000313" key="6">
    <source>
        <dbReference type="Proteomes" id="UP001148614"/>
    </source>
</evidence>
<dbReference type="InterPro" id="IPR013968">
    <property type="entry name" value="PKS_KR"/>
</dbReference>
<dbReference type="PANTHER" id="PTHR43775:SF18">
    <property type="entry name" value="ENZYME, PUTATIVE (JCVI)-RELATED"/>
    <property type="match status" value="1"/>
</dbReference>
<dbReference type="CDD" id="cd05195">
    <property type="entry name" value="enoyl_red"/>
    <property type="match status" value="1"/>
</dbReference>
<dbReference type="VEuPathDB" id="FungiDB:F4678DRAFT_460838"/>
<reference evidence="5" key="1">
    <citation type="submission" date="2022-07" db="EMBL/GenBank/DDBJ databases">
        <title>Genome Sequence of Xylaria arbuscula.</title>
        <authorList>
            <person name="Buettner E."/>
        </authorList>
    </citation>
    <scope>NUCLEOTIDE SEQUENCE</scope>
    <source>
        <strain evidence="5">VT107</strain>
    </source>
</reference>
<dbReference type="Gene3D" id="3.40.50.720">
    <property type="entry name" value="NAD(P)-binding Rossmann-like Domain"/>
    <property type="match status" value="1"/>
</dbReference>
<dbReference type="InterPro" id="IPR057326">
    <property type="entry name" value="KR_dom"/>
</dbReference>
<dbReference type="InterPro" id="IPR013149">
    <property type="entry name" value="ADH-like_C"/>
</dbReference>
<sequence length="784" mass="85623">MSRLSIVIVPAASALPLFYDKVVAGVSRHGYGIEALHIPSVGLVTGARPGEPPTMYDDAAFISTHVTGLADAGCDVLLVTHSYGGTPATESVRGLTKSQRRLQGKHGGIVGLAYMTSLVPEVGHPASASAVVPPPEGQQALMLVGEDGWFYYPDPTITAEIVFSDLPLEEGKEWGSKLVKHSAASFTSNLTYGGYKDVPISYLIAEGDRSISLAYQRSRIDMIEHVSGNKVDVSTVNASHVPPKFGVAMADLVAAGSVFENIDADGRSYNAFEQKEQLSSKAPRPLFAVWKGLTLMDDFGCWLLPELSLTLLSFGLGQRVEIACIQLALYRKAKIFVTMSTPEKRRFLEKEYDISQDRMFSSRTTEFAESIIEATGGHGVDVIINSLTGELMDASRRLMADGGTMVEIGKRDILDRNTLAMEPFDRNCSFRAVDMSYAKHMDDHLVAIGLRGSCDTLAIHMAQHGARKIIINSRSGITDDEISARIISSCNLHGCEIIDARGDVADISFVRQLFKSARPRIAGVIQGAMVLREMITVVDYHTAVRAKVIGTKNIHEASGEMRKQDQTQTLDFFTMLSSISGIFGNKGQANYAAANTFLDAFASYRRSRGLQAHMVDLGIIEDIGYLAGSALQSRFDKRLWTPINERTLRKILTYSILQQDSVPLNASSCSQMITGINYPLPFDNPELLSNPRFAYLFNKHAAEKGDDKLLQDVADYGDKNAQPIKLFHHLLKSGADTASLTAACAEAISLQIEKYLQLETSVEAGRPLIAYGMDSLSAVELRNW</sequence>
<evidence type="ECO:0000256" key="3">
    <source>
        <dbReference type="ARBA" id="ARBA00023002"/>
    </source>
</evidence>
<dbReference type="InterPro" id="IPR009081">
    <property type="entry name" value="PP-bd_ACP"/>
</dbReference>
<dbReference type="SMART" id="SM00822">
    <property type="entry name" value="PKS_KR"/>
    <property type="match status" value="1"/>
</dbReference>
<proteinExistence type="predicted"/>
<dbReference type="InterPro" id="IPR036291">
    <property type="entry name" value="NAD(P)-bd_dom_sf"/>
</dbReference>
<name>A0A9W8NM25_9PEZI</name>
<dbReference type="SUPFAM" id="SSF51735">
    <property type="entry name" value="NAD(P)-binding Rossmann-fold domains"/>
    <property type="match status" value="2"/>
</dbReference>
<dbReference type="PROSITE" id="PS50075">
    <property type="entry name" value="CARRIER"/>
    <property type="match status" value="1"/>
</dbReference>
<dbReference type="GO" id="GO:0016491">
    <property type="term" value="F:oxidoreductase activity"/>
    <property type="evidence" value="ECO:0007669"/>
    <property type="project" value="UniProtKB-KW"/>
</dbReference>
<dbReference type="SMART" id="SM00829">
    <property type="entry name" value="PKS_ER"/>
    <property type="match status" value="1"/>
</dbReference>
<dbReference type="Gene3D" id="3.40.50.1820">
    <property type="entry name" value="alpha/beta hydrolase"/>
    <property type="match status" value="1"/>
</dbReference>
<accession>A0A9W8NM25</accession>
<keyword evidence="2" id="KW-0597">Phosphoprotein</keyword>
<dbReference type="InterPro" id="IPR020843">
    <property type="entry name" value="ER"/>
</dbReference>
<dbReference type="GO" id="GO:0004312">
    <property type="term" value="F:fatty acid synthase activity"/>
    <property type="evidence" value="ECO:0007669"/>
    <property type="project" value="TreeGrafter"/>
</dbReference>
<evidence type="ECO:0000313" key="5">
    <source>
        <dbReference type="EMBL" id="KAJ3579465.1"/>
    </source>
</evidence>
<feature type="domain" description="Carrier" evidence="4">
    <location>
        <begin position="739"/>
        <end position="784"/>
    </location>
</feature>
<dbReference type="Pfam" id="PF12697">
    <property type="entry name" value="Abhydrolase_6"/>
    <property type="match status" value="1"/>
</dbReference>
<organism evidence="5 6">
    <name type="scientific">Xylaria arbuscula</name>
    <dbReference type="NCBI Taxonomy" id="114810"/>
    <lineage>
        <taxon>Eukaryota</taxon>
        <taxon>Fungi</taxon>
        <taxon>Dikarya</taxon>
        <taxon>Ascomycota</taxon>
        <taxon>Pezizomycotina</taxon>
        <taxon>Sordariomycetes</taxon>
        <taxon>Xylariomycetidae</taxon>
        <taxon>Xylariales</taxon>
        <taxon>Xylariaceae</taxon>
        <taxon>Xylaria</taxon>
    </lineage>
</organism>
<dbReference type="InterPro" id="IPR000073">
    <property type="entry name" value="AB_hydrolase_1"/>
</dbReference>
<dbReference type="SUPFAM" id="SSF53474">
    <property type="entry name" value="alpha/beta-Hydrolases"/>
    <property type="match status" value="1"/>
</dbReference>
<keyword evidence="1" id="KW-0596">Phosphopantetheine</keyword>
<keyword evidence="6" id="KW-1185">Reference proteome</keyword>
<gene>
    <name evidence="5" type="ORF">NPX13_g1093</name>
</gene>
<dbReference type="Pfam" id="PF08659">
    <property type="entry name" value="KR"/>
    <property type="match status" value="1"/>
</dbReference>
<dbReference type="PANTHER" id="PTHR43775">
    <property type="entry name" value="FATTY ACID SYNTHASE"/>
    <property type="match status" value="1"/>
</dbReference>
<dbReference type="GO" id="GO:0006633">
    <property type="term" value="P:fatty acid biosynthetic process"/>
    <property type="evidence" value="ECO:0007669"/>
    <property type="project" value="TreeGrafter"/>
</dbReference>
<dbReference type="VEuPathDB" id="FungiDB:F4678DRAFT_450761"/>
<dbReference type="AlphaFoldDB" id="A0A9W8NM25"/>
<dbReference type="InterPro" id="IPR029058">
    <property type="entry name" value="AB_hydrolase_fold"/>
</dbReference>
<comment type="caution">
    <text evidence="5">The sequence shown here is derived from an EMBL/GenBank/DDBJ whole genome shotgun (WGS) entry which is preliminary data.</text>
</comment>
<protein>
    <recommendedName>
        <fullName evidence="4">Carrier domain-containing protein</fullName>
    </recommendedName>
</protein>
<evidence type="ECO:0000256" key="2">
    <source>
        <dbReference type="ARBA" id="ARBA00022553"/>
    </source>
</evidence>
<keyword evidence="3" id="KW-0560">Oxidoreductase</keyword>
<evidence type="ECO:0000256" key="1">
    <source>
        <dbReference type="ARBA" id="ARBA00022450"/>
    </source>
</evidence>
<dbReference type="InterPro" id="IPR050091">
    <property type="entry name" value="PKS_NRPS_Biosynth_Enz"/>
</dbReference>
<dbReference type="Pfam" id="PF00107">
    <property type="entry name" value="ADH_zinc_N"/>
    <property type="match status" value="1"/>
</dbReference>
<dbReference type="CDD" id="cd05274">
    <property type="entry name" value="KR_FAS_SDR_x"/>
    <property type="match status" value="1"/>
</dbReference>